<keyword evidence="9 15" id="KW-0067">ATP-binding</keyword>
<dbReference type="EMBL" id="JAAOCA010000010">
    <property type="protein sequence ID" value="MBD1599016.1"/>
    <property type="molecule type" value="Genomic_DNA"/>
</dbReference>
<feature type="transmembrane region" description="Helical" evidence="15">
    <location>
        <begin position="243"/>
        <end position="265"/>
    </location>
</feature>
<dbReference type="SUPFAM" id="SSF55008">
    <property type="entry name" value="HMA, heavy metal-associated domain"/>
    <property type="match status" value="1"/>
</dbReference>
<evidence type="ECO:0000256" key="6">
    <source>
        <dbReference type="ARBA" id="ARBA00022692"/>
    </source>
</evidence>
<dbReference type="CDD" id="cd02079">
    <property type="entry name" value="P-type_ATPase_HM"/>
    <property type="match status" value="1"/>
</dbReference>
<dbReference type="InterPro" id="IPR027256">
    <property type="entry name" value="P-typ_ATPase_IB"/>
</dbReference>
<evidence type="ECO:0000256" key="9">
    <source>
        <dbReference type="ARBA" id="ARBA00022840"/>
    </source>
</evidence>
<evidence type="ECO:0000256" key="14">
    <source>
        <dbReference type="ARBA" id="ARBA00023136"/>
    </source>
</evidence>
<keyword evidence="7 15" id="KW-0479">Metal-binding</keyword>
<dbReference type="PANTHER" id="PTHR43520">
    <property type="entry name" value="ATP7, ISOFORM B"/>
    <property type="match status" value="1"/>
</dbReference>
<feature type="transmembrane region" description="Helical" evidence="15">
    <location>
        <begin position="210"/>
        <end position="231"/>
    </location>
</feature>
<organism evidence="17 18">
    <name type="scientific">Pseudomonas typographi</name>
    <dbReference type="NCBI Taxonomy" id="2715964"/>
    <lineage>
        <taxon>Bacteria</taxon>
        <taxon>Pseudomonadati</taxon>
        <taxon>Pseudomonadota</taxon>
        <taxon>Gammaproteobacteria</taxon>
        <taxon>Pseudomonadales</taxon>
        <taxon>Pseudomonadaceae</taxon>
        <taxon>Pseudomonas</taxon>
    </lineage>
</organism>
<dbReference type="NCBIfam" id="TIGR01511">
    <property type="entry name" value="ATPase-IB1_Cu"/>
    <property type="match status" value="1"/>
</dbReference>
<dbReference type="InterPro" id="IPR008250">
    <property type="entry name" value="ATPase_P-typ_transduc_dom_A_sf"/>
</dbReference>
<name>A0ABR7Z124_9PSED</name>
<dbReference type="Gene3D" id="3.40.50.1000">
    <property type="entry name" value="HAD superfamily/HAD-like"/>
    <property type="match status" value="1"/>
</dbReference>
<dbReference type="SUPFAM" id="SSF56784">
    <property type="entry name" value="HAD-like"/>
    <property type="match status" value="1"/>
</dbReference>
<evidence type="ECO:0000313" key="17">
    <source>
        <dbReference type="EMBL" id="MBD1599016.1"/>
    </source>
</evidence>
<dbReference type="InterPro" id="IPR036163">
    <property type="entry name" value="HMA_dom_sf"/>
</dbReference>
<dbReference type="Gene3D" id="3.40.1110.10">
    <property type="entry name" value="Calcium-transporting ATPase, cytoplasmic domain N"/>
    <property type="match status" value="1"/>
</dbReference>
<feature type="transmembrane region" description="Helical" evidence="15">
    <location>
        <begin position="427"/>
        <end position="446"/>
    </location>
</feature>
<evidence type="ECO:0000256" key="15">
    <source>
        <dbReference type="RuleBase" id="RU362081"/>
    </source>
</evidence>
<comment type="subcellular location">
    <subcellularLocation>
        <location evidence="1">Cell membrane</location>
        <topology evidence="1">Multi-pass membrane protein</topology>
    </subcellularLocation>
</comment>
<keyword evidence="3" id="KW-0813">Transport</keyword>
<dbReference type="Pfam" id="PF00122">
    <property type="entry name" value="E1-E2_ATPase"/>
    <property type="match status" value="1"/>
</dbReference>
<reference evidence="17 18" key="1">
    <citation type="journal article" date="2020" name="Insects">
        <title>Bacteria Belonging to Pseudomonas typographi sp. nov. from the Bark Beetle Ips typographus Have Genomic Potential to Aid in the Host Ecology.</title>
        <authorList>
            <person name="Peral-Aranega E."/>
            <person name="Saati-Santamaria Z."/>
            <person name="Kolarik M."/>
            <person name="Rivas R."/>
            <person name="Garcia-Fraile P."/>
        </authorList>
    </citation>
    <scope>NUCLEOTIDE SEQUENCE [LARGE SCALE GENOMIC DNA]</scope>
    <source>
        <strain evidence="17 18">CA3A</strain>
    </source>
</reference>
<dbReference type="Pfam" id="PF12156">
    <property type="entry name" value="ATPase-cat_bd"/>
    <property type="match status" value="1"/>
</dbReference>
<feature type="transmembrane region" description="Helical" evidence="15">
    <location>
        <begin position="452"/>
        <end position="475"/>
    </location>
</feature>
<feature type="transmembrane region" description="Helical" evidence="15">
    <location>
        <begin position="772"/>
        <end position="790"/>
    </location>
</feature>
<dbReference type="InterPro" id="IPR006121">
    <property type="entry name" value="HMA_dom"/>
</dbReference>
<keyword evidence="14 15" id="KW-0472">Membrane</keyword>
<feature type="transmembrane region" description="Helical" evidence="15">
    <location>
        <begin position="746"/>
        <end position="766"/>
    </location>
</feature>
<dbReference type="Pfam" id="PF00403">
    <property type="entry name" value="HMA"/>
    <property type="match status" value="1"/>
</dbReference>
<sequence>MINCYHCQLPVAYPGRYRASVAGQVCEFCCPGCQAVAETIAAAGLEQFYHYRDGPSLNPRELARPALAELAVYDRPDLTAQFTHSAGQGREATLRVQGITCAACAWLIERKLGQLPGVQQVQLNLANHRLHLRWQAPALGLGELIGQLQALGYGAEPWQPDTASDALAAENRSALRRLGVAGLLWFQAMMATMATWPEFNLDLSPALHQILRWAAFMLTTPIVFYSCGPLFRGAWRALRARHLSMDLSAALAIGLAYGAGIYTAISGQGELYFDTVGMFALFLLGSRYLERRARERTLVGSQGLARLLPATCLRCVPGAEAERVLLAELRPGDRVQVPGGGQVPADGVILAGQAQLDEALLTGESQAQARGPGEAVNAGTLNLGSALLIEVTATGSGTRMSAIMRLLEQAQAQKPALAQWADRAAQVFLGSSLLLAALFGAVWSWLDASQAFWVVLALLVATCPCALSLAIPTALTAATASLQRMGLLVLRGDVLENLNRIDTLVLDKTGTLSEGQPTLQQVLELGAVPAAKALDWAAALQAPVDHPLARAFGPSPVVAEAVHSEPGRGLEGVVAGQRLRLGDPAFVSQLAGTAAPKLPTNHGQWLLLGNGQGPLAWFAVHDRLRPQAPALVDYARARGWRVLILSGDRSPALAEVAAQLDVQAEGGLTPEQKLSALQRLRAEGRRVLVVGDGANDAPLLAAADVGIAMGAGTDLSKARADAVLLSNDLASLPRAFALAARGRRIVLQNLAWAALYNTLVLPFAAFDLITPAWAALGMSVSSLAVVLNALRLGRTPPATAQEVPTWPRSTC</sequence>
<feature type="domain" description="HMA" evidence="16">
    <location>
        <begin position="90"/>
        <end position="156"/>
    </location>
</feature>
<evidence type="ECO:0000256" key="11">
    <source>
        <dbReference type="ARBA" id="ARBA00022967"/>
    </source>
</evidence>
<feature type="transmembrane region" description="Helical" evidence="15">
    <location>
        <begin position="178"/>
        <end position="198"/>
    </location>
</feature>
<evidence type="ECO:0000256" key="13">
    <source>
        <dbReference type="ARBA" id="ARBA00023065"/>
    </source>
</evidence>
<dbReference type="InterPro" id="IPR021993">
    <property type="entry name" value="ATPase-cat-bd"/>
</dbReference>
<evidence type="ECO:0000256" key="10">
    <source>
        <dbReference type="ARBA" id="ARBA00022842"/>
    </source>
</evidence>
<dbReference type="Gene3D" id="3.30.70.100">
    <property type="match status" value="1"/>
</dbReference>
<evidence type="ECO:0000256" key="8">
    <source>
        <dbReference type="ARBA" id="ARBA00022741"/>
    </source>
</evidence>
<keyword evidence="12 15" id="KW-1133">Transmembrane helix</keyword>
<dbReference type="NCBIfam" id="TIGR01494">
    <property type="entry name" value="ATPase_P-type"/>
    <property type="match status" value="1"/>
</dbReference>
<evidence type="ECO:0000256" key="1">
    <source>
        <dbReference type="ARBA" id="ARBA00004651"/>
    </source>
</evidence>
<feature type="transmembrane region" description="Helical" evidence="15">
    <location>
        <begin position="271"/>
        <end position="289"/>
    </location>
</feature>
<comment type="caution">
    <text evidence="17">The sequence shown here is derived from an EMBL/GenBank/DDBJ whole genome shotgun (WGS) entry which is preliminary data.</text>
</comment>
<dbReference type="PROSITE" id="PS50846">
    <property type="entry name" value="HMA_2"/>
    <property type="match status" value="1"/>
</dbReference>
<dbReference type="NCBIfam" id="TIGR01512">
    <property type="entry name" value="ATPase-IB2_Cd"/>
    <property type="match status" value="1"/>
</dbReference>
<accession>A0ABR7Z124</accession>
<dbReference type="InterPro" id="IPR023214">
    <property type="entry name" value="HAD_sf"/>
</dbReference>
<dbReference type="NCBIfam" id="TIGR01525">
    <property type="entry name" value="ATPase-IB_hvy"/>
    <property type="match status" value="1"/>
</dbReference>
<keyword evidence="10" id="KW-0460">Magnesium</keyword>
<evidence type="ECO:0000256" key="3">
    <source>
        <dbReference type="ARBA" id="ARBA00022448"/>
    </source>
</evidence>
<dbReference type="InterPro" id="IPR023299">
    <property type="entry name" value="ATPase_P-typ_cyto_dom_N"/>
</dbReference>
<keyword evidence="8 15" id="KW-0547">Nucleotide-binding</keyword>
<evidence type="ECO:0000256" key="4">
    <source>
        <dbReference type="ARBA" id="ARBA00022475"/>
    </source>
</evidence>
<protein>
    <submittedName>
        <fullName evidence="17">Cadmium-translocating P-type ATPase</fullName>
    </submittedName>
</protein>
<dbReference type="InterPro" id="IPR036412">
    <property type="entry name" value="HAD-like_sf"/>
</dbReference>
<dbReference type="CDD" id="cd00371">
    <property type="entry name" value="HMA"/>
    <property type="match status" value="1"/>
</dbReference>
<dbReference type="InterPro" id="IPR001757">
    <property type="entry name" value="P_typ_ATPase"/>
</dbReference>
<gene>
    <name evidence="17" type="primary">cadA</name>
    <name evidence="17" type="ORF">HAQ05_09890</name>
</gene>
<comment type="similarity">
    <text evidence="2 15">Belongs to the cation transport ATPase (P-type) (TC 3.A.3) family. Type IB subfamily.</text>
</comment>
<dbReference type="PANTHER" id="PTHR43520:SF5">
    <property type="entry name" value="CATION-TRANSPORTING P-TYPE ATPASE-RELATED"/>
    <property type="match status" value="1"/>
</dbReference>
<dbReference type="Proteomes" id="UP000805841">
    <property type="component" value="Unassembled WGS sequence"/>
</dbReference>
<dbReference type="SUPFAM" id="SSF81665">
    <property type="entry name" value="Calcium ATPase, transmembrane domain M"/>
    <property type="match status" value="1"/>
</dbReference>
<proteinExistence type="inferred from homology"/>
<evidence type="ECO:0000259" key="16">
    <source>
        <dbReference type="PROSITE" id="PS50846"/>
    </source>
</evidence>
<evidence type="ECO:0000313" key="18">
    <source>
        <dbReference type="Proteomes" id="UP000805841"/>
    </source>
</evidence>
<dbReference type="Pfam" id="PF00702">
    <property type="entry name" value="Hydrolase"/>
    <property type="match status" value="1"/>
</dbReference>
<dbReference type="InterPro" id="IPR059000">
    <property type="entry name" value="ATPase_P-type_domA"/>
</dbReference>
<keyword evidence="18" id="KW-1185">Reference proteome</keyword>
<dbReference type="PROSITE" id="PS01229">
    <property type="entry name" value="COF_2"/>
    <property type="match status" value="1"/>
</dbReference>
<keyword evidence="6 15" id="KW-0812">Transmembrane</keyword>
<evidence type="ECO:0000256" key="12">
    <source>
        <dbReference type="ARBA" id="ARBA00022989"/>
    </source>
</evidence>
<evidence type="ECO:0000256" key="5">
    <source>
        <dbReference type="ARBA" id="ARBA00022553"/>
    </source>
</evidence>
<dbReference type="RefSeq" id="WP_190419918.1">
    <property type="nucleotide sequence ID" value="NZ_JAAOCA010000010.1"/>
</dbReference>
<keyword evidence="11" id="KW-1278">Translocase</keyword>
<evidence type="ECO:0000256" key="2">
    <source>
        <dbReference type="ARBA" id="ARBA00006024"/>
    </source>
</evidence>
<keyword evidence="13" id="KW-0406">Ion transport</keyword>
<keyword evidence="5" id="KW-0597">Phosphoprotein</keyword>
<evidence type="ECO:0000256" key="7">
    <source>
        <dbReference type="ARBA" id="ARBA00022723"/>
    </source>
</evidence>
<dbReference type="Gene3D" id="2.70.150.10">
    <property type="entry name" value="Calcium-transporting ATPase, cytoplasmic transduction domain A"/>
    <property type="match status" value="1"/>
</dbReference>
<dbReference type="SUPFAM" id="SSF81653">
    <property type="entry name" value="Calcium ATPase, transduction domain A"/>
    <property type="match status" value="1"/>
</dbReference>
<dbReference type="PRINTS" id="PR00119">
    <property type="entry name" value="CATATPASE"/>
</dbReference>
<dbReference type="InterPro" id="IPR023298">
    <property type="entry name" value="ATPase_P-typ_TM_dom_sf"/>
</dbReference>
<keyword evidence="4 15" id="KW-1003">Cell membrane</keyword>